<dbReference type="EMBL" id="VZUH01000541">
    <property type="protein sequence ID" value="NXU83323.1"/>
    <property type="molecule type" value="Genomic_DNA"/>
</dbReference>
<organism evidence="2 3">
    <name type="scientific">Xiphorhynchus elegans</name>
    <name type="common">elegant woodcreeper</name>
    <dbReference type="NCBI Taxonomy" id="269412"/>
    <lineage>
        <taxon>Eukaryota</taxon>
        <taxon>Metazoa</taxon>
        <taxon>Chordata</taxon>
        <taxon>Craniata</taxon>
        <taxon>Vertebrata</taxon>
        <taxon>Euteleostomi</taxon>
        <taxon>Archelosauria</taxon>
        <taxon>Archosauria</taxon>
        <taxon>Dinosauria</taxon>
        <taxon>Saurischia</taxon>
        <taxon>Theropoda</taxon>
        <taxon>Coelurosauria</taxon>
        <taxon>Aves</taxon>
        <taxon>Neognathae</taxon>
        <taxon>Neoaves</taxon>
        <taxon>Telluraves</taxon>
        <taxon>Australaves</taxon>
        <taxon>Passeriformes</taxon>
        <taxon>Dendrocolaptidae</taxon>
        <taxon>Xiphorhynchus</taxon>
    </lineage>
</organism>
<dbReference type="AlphaFoldDB" id="A0A7L3NWM6"/>
<feature type="region of interest" description="Disordered" evidence="1">
    <location>
        <begin position="155"/>
        <end position="189"/>
    </location>
</feature>
<name>A0A7L3NWM6_9DEND</name>
<feature type="non-terminal residue" evidence="2">
    <location>
        <position position="205"/>
    </location>
</feature>
<reference evidence="2 3" key="1">
    <citation type="submission" date="2019-09" db="EMBL/GenBank/DDBJ databases">
        <title>Bird 10,000 Genomes (B10K) Project - Family phase.</title>
        <authorList>
            <person name="Zhang G."/>
        </authorList>
    </citation>
    <scope>NUCLEOTIDE SEQUENCE [LARGE SCALE GENOMIC DNA]</scope>
    <source>
        <strain evidence="2">OUT-0059</strain>
        <tissue evidence="2">Muscle</tissue>
    </source>
</reference>
<protein>
    <submittedName>
        <fullName evidence="2">ERIC3 protein</fullName>
    </submittedName>
</protein>
<dbReference type="Proteomes" id="UP000551443">
    <property type="component" value="Unassembled WGS sequence"/>
</dbReference>
<gene>
    <name evidence="2" type="primary">Erich3_1</name>
    <name evidence="2" type="ORF">XIPELE_R15024</name>
</gene>
<dbReference type="PANTHER" id="PTHR23034">
    <property type="entry name" value="GLUTAMATE-RICH PROTEIN 3"/>
    <property type="match status" value="1"/>
</dbReference>
<feature type="region of interest" description="Disordered" evidence="1">
    <location>
        <begin position="129"/>
        <end position="148"/>
    </location>
</feature>
<proteinExistence type="predicted"/>
<feature type="non-terminal residue" evidence="2">
    <location>
        <position position="1"/>
    </location>
</feature>
<dbReference type="InterPro" id="IPR027962">
    <property type="entry name" value="ERICH3"/>
</dbReference>
<evidence type="ECO:0000313" key="2">
    <source>
        <dbReference type="EMBL" id="NXU83323.1"/>
    </source>
</evidence>
<sequence length="205" mass="23399">RFLATYNSLTDKHLVGYFSNARIRRHLQRSGLISRSGRIIPEKEYRLNAMRRDHQRYVQECLARAIFHKVLDMEVCPYCGGVGLLRCFLADNQLRHHQLEIKRTLEYSAKKERVQKIKVEQFRRSVEGAIPMHSPHPPLGPRNPNGLHPLVAAERAGRSQRRAPGLGVDYGGGHPPHQHQPKEPAPSKVVSASVNILTWYSEGYT</sequence>
<evidence type="ECO:0000313" key="3">
    <source>
        <dbReference type="Proteomes" id="UP000551443"/>
    </source>
</evidence>
<dbReference type="PANTHER" id="PTHR23034:SF2">
    <property type="entry name" value="GLUTAMATE-RICH PROTEIN 3"/>
    <property type="match status" value="1"/>
</dbReference>
<comment type="caution">
    <text evidence="2">The sequence shown here is derived from an EMBL/GenBank/DDBJ whole genome shotgun (WGS) entry which is preliminary data.</text>
</comment>
<keyword evidence="3" id="KW-1185">Reference proteome</keyword>
<accession>A0A7L3NWM6</accession>
<evidence type="ECO:0000256" key="1">
    <source>
        <dbReference type="SAM" id="MobiDB-lite"/>
    </source>
</evidence>